<feature type="transmembrane region" description="Helical" evidence="11">
    <location>
        <begin position="340"/>
        <end position="360"/>
    </location>
</feature>
<dbReference type="Pfam" id="PF00005">
    <property type="entry name" value="ABC_tran"/>
    <property type="match status" value="1"/>
</dbReference>
<dbReference type="PANTHER" id="PTHR24223">
    <property type="entry name" value="ATP-BINDING CASSETTE SUB-FAMILY C"/>
    <property type="match status" value="1"/>
</dbReference>
<feature type="transmembrane region" description="Helical" evidence="11">
    <location>
        <begin position="138"/>
        <end position="155"/>
    </location>
</feature>
<dbReference type="InterPro" id="IPR027417">
    <property type="entry name" value="P-loop_NTPase"/>
</dbReference>
<feature type="domain" description="ABC transporter" evidence="12">
    <location>
        <begin position="620"/>
        <end position="844"/>
    </location>
</feature>
<reference evidence="14 15" key="1">
    <citation type="journal article" date="2023" name="Arcadia Sci">
        <title>De novo assembly of a long-read Amblyomma americanum tick genome.</title>
        <authorList>
            <person name="Chou S."/>
            <person name="Poskanzer K.E."/>
            <person name="Rollins M."/>
            <person name="Thuy-Boun P.S."/>
        </authorList>
    </citation>
    <scope>NUCLEOTIDE SEQUENCE [LARGE SCALE GENOMIC DNA]</scope>
    <source>
        <strain evidence="14">F_SG_1</strain>
        <tissue evidence="14">Salivary glands</tissue>
    </source>
</reference>
<dbReference type="SUPFAM" id="SSF90123">
    <property type="entry name" value="ABC transporter transmembrane region"/>
    <property type="match status" value="1"/>
</dbReference>
<dbReference type="PROSITE" id="PS50929">
    <property type="entry name" value="ABC_TM1F"/>
    <property type="match status" value="1"/>
</dbReference>
<evidence type="ECO:0008006" key="16">
    <source>
        <dbReference type="Google" id="ProtNLM"/>
    </source>
</evidence>
<keyword evidence="5" id="KW-0677">Repeat</keyword>
<feature type="region of interest" description="Disordered" evidence="10">
    <location>
        <begin position="882"/>
        <end position="907"/>
    </location>
</feature>
<accession>A0AAQ4DVH9</accession>
<feature type="domain" description="ABC transmembrane type-1" evidence="13">
    <location>
        <begin position="308"/>
        <end position="588"/>
    </location>
</feature>
<feature type="transmembrane region" description="Helical" evidence="11">
    <location>
        <begin position="445"/>
        <end position="467"/>
    </location>
</feature>
<evidence type="ECO:0000256" key="7">
    <source>
        <dbReference type="ARBA" id="ARBA00022840"/>
    </source>
</evidence>
<keyword evidence="4 11" id="KW-0812">Transmembrane</keyword>
<dbReference type="PROSITE" id="PS00211">
    <property type="entry name" value="ABC_TRANSPORTER_1"/>
    <property type="match status" value="1"/>
</dbReference>
<evidence type="ECO:0000256" key="5">
    <source>
        <dbReference type="ARBA" id="ARBA00022737"/>
    </source>
</evidence>
<keyword evidence="8 11" id="KW-1133">Transmembrane helix</keyword>
<sequence length="941" mass="104077">MPRLPKEEIKIVVRPKGGLDIVKVGAPTVTAAIFAAADITGDKSAEDTVCPSSHQNIVVVSTPKRANTDRYAKLRQIHIQGKPHEVNAYETAPDNTTKGVIRGIPIEHGPRALDENTILALALIIAACRRGVCTSGPLFLFWLLMSLTSIVRYRSVLLQVFSEDVRPMSDDQIEFRFVTIVMYCPVLVGQFLLSCFADTPQDISPKMAAKQCPEARASFLSRLLFWWFNGMAILGFMRPLQMYQMWFLDESNQTAKISEDFSYHFEKEKQKRGAVLSKKPDADGRRPLVSMIGIMTPLFRTYWLELTLVALVKLVASVLTFVGPLVLDMLIAFVSSNDPLWRGLLFAFTMFFSAMLESILNGQYDYRIYVISMRMRSAIINAIYKKALVLSSVARGEYTTGEIVTLMSVDTQRVMDYIQVFNLIWITPLQIGLAIWLLWGQLGIATLGGLGVMIILIPVNGAVTAYIRKCQVQLMKHKDRRLKLMNEMLGGIKVLKLYAWEMSFQERVLAIREDEMKSLKVQAYFGAAIIFAFTTAPFLVALASFAVFIAIDPANVLDANKAFVSLSLFNILRVPMAFLPMLITFTAMFLVSLGRINKYLRSDELDPNAVKHNAEEGDPLVMKDTSFAWSKDSQATLHDLNISIPKGALAAIVGSVGSGKSSMLSAFLGDMVKKKGTVNVNGSVAYCPQQAWIQNASVRSNITFGQPFDRERYEQVIEACALKQDLDILPGGDDTEVGEKGINLSGGQKQRISLARAVYSGSDIYFFDDPLSAVDSHVGKHIFDKVIGPKGLLRKKTRILVTHRLAVLPQVDTVVVLGDGKISDVGTYDELLTRGGAFSDFLVQFLQEGEEAEGVTEEDMQLLKEIVSQVGASTELARQYSRMSANESAATSHTRRRTSSTRSTGEKFVCIKGKPDRTAKASMAARARLTEAEGAQVGSVS</sequence>
<dbReference type="Gene3D" id="1.20.1560.10">
    <property type="entry name" value="ABC transporter type 1, transmembrane domain"/>
    <property type="match status" value="1"/>
</dbReference>
<feature type="transmembrane region" description="Helical" evidence="11">
    <location>
        <begin position="175"/>
        <end position="198"/>
    </location>
</feature>
<keyword evidence="2" id="KW-0813">Transport</keyword>
<keyword evidence="3" id="KW-0926">Vacuole</keyword>
<evidence type="ECO:0000313" key="15">
    <source>
        <dbReference type="Proteomes" id="UP001321473"/>
    </source>
</evidence>
<dbReference type="InterPro" id="IPR050173">
    <property type="entry name" value="ABC_transporter_C-like"/>
</dbReference>
<feature type="transmembrane region" description="Helical" evidence="11">
    <location>
        <begin position="571"/>
        <end position="591"/>
    </location>
</feature>
<evidence type="ECO:0000256" key="8">
    <source>
        <dbReference type="ARBA" id="ARBA00022989"/>
    </source>
</evidence>
<dbReference type="InterPro" id="IPR003439">
    <property type="entry name" value="ABC_transporter-like_ATP-bd"/>
</dbReference>
<feature type="transmembrane region" description="Helical" evidence="11">
    <location>
        <begin position="524"/>
        <end position="551"/>
    </location>
</feature>
<feature type="transmembrane region" description="Helical" evidence="11">
    <location>
        <begin position="420"/>
        <end position="439"/>
    </location>
</feature>
<dbReference type="PROSITE" id="PS50893">
    <property type="entry name" value="ABC_TRANSPORTER_2"/>
    <property type="match status" value="1"/>
</dbReference>
<dbReference type="InterPro" id="IPR011527">
    <property type="entry name" value="ABC1_TM_dom"/>
</dbReference>
<dbReference type="GO" id="GO:0005524">
    <property type="term" value="F:ATP binding"/>
    <property type="evidence" value="ECO:0007669"/>
    <property type="project" value="UniProtKB-KW"/>
</dbReference>
<evidence type="ECO:0000256" key="4">
    <source>
        <dbReference type="ARBA" id="ARBA00022692"/>
    </source>
</evidence>
<keyword evidence="7" id="KW-0067">ATP-binding</keyword>
<dbReference type="Proteomes" id="UP001321473">
    <property type="component" value="Unassembled WGS sequence"/>
</dbReference>
<evidence type="ECO:0000256" key="6">
    <source>
        <dbReference type="ARBA" id="ARBA00022741"/>
    </source>
</evidence>
<comment type="subcellular location">
    <subcellularLocation>
        <location evidence="1">Vacuole membrane</location>
        <topology evidence="1">Multi-pass membrane protein</topology>
    </subcellularLocation>
</comment>
<organism evidence="14 15">
    <name type="scientific">Amblyomma americanum</name>
    <name type="common">Lone star tick</name>
    <dbReference type="NCBI Taxonomy" id="6943"/>
    <lineage>
        <taxon>Eukaryota</taxon>
        <taxon>Metazoa</taxon>
        <taxon>Ecdysozoa</taxon>
        <taxon>Arthropoda</taxon>
        <taxon>Chelicerata</taxon>
        <taxon>Arachnida</taxon>
        <taxon>Acari</taxon>
        <taxon>Parasitiformes</taxon>
        <taxon>Ixodida</taxon>
        <taxon>Ixodoidea</taxon>
        <taxon>Ixodidae</taxon>
        <taxon>Amblyomminae</taxon>
        <taxon>Amblyomma</taxon>
    </lineage>
</organism>
<dbReference type="FunFam" id="3.40.50.300:FF:000812">
    <property type="entry name" value="multidrug resistance-associated protein 1 isoform X15"/>
    <property type="match status" value="1"/>
</dbReference>
<dbReference type="Pfam" id="PF00664">
    <property type="entry name" value="ABC_membrane"/>
    <property type="match status" value="1"/>
</dbReference>
<evidence type="ECO:0000256" key="2">
    <source>
        <dbReference type="ARBA" id="ARBA00022448"/>
    </source>
</evidence>
<evidence type="ECO:0000313" key="14">
    <source>
        <dbReference type="EMBL" id="KAK8766469.1"/>
    </source>
</evidence>
<evidence type="ECO:0000256" key="9">
    <source>
        <dbReference type="ARBA" id="ARBA00023136"/>
    </source>
</evidence>
<dbReference type="GO" id="GO:0000323">
    <property type="term" value="C:lytic vacuole"/>
    <property type="evidence" value="ECO:0007669"/>
    <property type="project" value="UniProtKB-ARBA"/>
</dbReference>
<evidence type="ECO:0000256" key="10">
    <source>
        <dbReference type="SAM" id="MobiDB-lite"/>
    </source>
</evidence>
<dbReference type="PANTHER" id="PTHR24223:SF443">
    <property type="entry name" value="MULTIDRUG-RESISTANCE LIKE PROTEIN 1, ISOFORM I"/>
    <property type="match status" value="1"/>
</dbReference>
<evidence type="ECO:0000259" key="13">
    <source>
        <dbReference type="PROSITE" id="PS50929"/>
    </source>
</evidence>
<evidence type="ECO:0000256" key="1">
    <source>
        <dbReference type="ARBA" id="ARBA00004128"/>
    </source>
</evidence>
<evidence type="ECO:0000259" key="12">
    <source>
        <dbReference type="PROSITE" id="PS50893"/>
    </source>
</evidence>
<feature type="transmembrane region" description="Helical" evidence="11">
    <location>
        <begin position="219"/>
        <end position="237"/>
    </location>
</feature>
<evidence type="ECO:0000256" key="11">
    <source>
        <dbReference type="SAM" id="Phobius"/>
    </source>
</evidence>
<dbReference type="CDD" id="cd03250">
    <property type="entry name" value="ABCC_MRP_domain1"/>
    <property type="match status" value="1"/>
</dbReference>
<keyword evidence="9 11" id="KW-0472">Membrane</keyword>
<dbReference type="AlphaFoldDB" id="A0AAQ4DVH9"/>
<dbReference type="Gene3D" id="3.40.50.300">
    <property type="entry name" value="P-loop containing nucleotide triphosphate hydrolases"/>
    <property type="match status" value="1"/>
</dbReference>
<keyword evidence="6" id="KW-0547">Nucleotide-binding</keyword>
<feature type="transmembrane region" description="Helical" evidence="11">
    <location>
        <begin position="287"/>
        <end position="304"/>
    </location>
</feature>
<protein>
    <recommendedName>
        <fullName evidence="16">Multidrug resistance-associated protein/mitoxantrone resistance protein</fullName>
    </recommendedName>
</protein>
<evidence type="ECO:0000256" key="3">
    <source>
        <dbReference type="ARBA" id="ARBA00022554"/>
    </source>
</evidence>
<comment type="caution">
    <text evidence="14">The sequence shown here is derived from an EMBL/GenBank/DDBJ whole genome shotgun (WGS) entry which is preliminary data.</text>
</comment>
<name>A0AAQ4DVH9_AMBAM</name>
<dbReference type="GO" id="GO:0140359">
    <property type="term" value="F:ABC-type transporter activity"/>
    <property type="evidence" value="ECO:0007669"/>
    <property type="project" value="InterPro"/>
</dbReference>
<gene>
    <name evidence="14" type="ORF">V5799_006750</name>
</gene>
<dbReference type="SUPFAM" id="SSF52540">
    <property type="entry name" value="P-loop containing nucleoside triphosphate hydrolases"/>
    <property type="match status" value="1"/>
</dbReference>
<keyword evidence="15" id="KW-1185">Reference proteome</keyword>
<dbReference type="InterPro" id="IPR036640">
    <property type="entry name" value="ABC1_TM_sf"/>
</dbReference>
<dbReference type="FunFam" id="1.20.1560.10:FF:000020">
    <property type="entry name" value="ABC metal ion transporter"/>
    <property type="match status" value="1"/>
</dbReference>
<dbReference type="SMART" id="SM00382">
    <property type="entry name" value="AAA"/>
    <property type="match status" value="1"/>
</dbReference>
<dbReference type="GO" id="GO:0005774">
    <property type="term" value="C:vacuolar membrane"/>
    <property type="evidence" value="ECO:0007669"/>
    <property type="project" value="UniProtKB-SubCell"/>
</dbReference>
<proteinExistence type="predicted"/>
<dbReference type="CDD" id="cd18595">
    <property type="entry name" value="ABC_6TM_MRP1_2_3_6_D1_like"/>
    <property type="match status" value="1"/>
</dbReference>
<feature type="transmembrane region" description="Helical" evidence="11">
    <location>
        <begin position="311"/>
        <end position="334"/>
    </location>
</feature>
<dbReference type="GO" id="GO:0016887">
    <property type="term" value="F:ATP hydrolysis activity"/>
    <property type="evidence" value="ECO:0007669"/>
    <property type="project" value="InterPro"/>
</dbReference>
<dbReference type="InterPro" id="IPR003593">
    <property type="entry name" value="AAA+_ATPase"/>
</dbReference>
<dbReference type="InterPro" id="IPR017871">
    <property type="entry name" value="ABC_transporter-like_CS"/>
</dbReference>
<dbReference type="EMBL" id="JARKHS020026306">
    <property type="protein sequence ID" value="KAK8766469.1"/>
    <property type="molecule type" value="Genomic_DNA"/>
</dbReference>